<dbReference type="Proteomes" id="UP001055811">
    <property type="component" value="Linkage Group LG02"/>
</dbReference>
<name>A0ACB9GEJ2_CICIN</name>
<organism evidence="1 2">
    <name type="scientific">Cichorium intybus</name>
    <name type="common">Chicory</name>
    <dbReference type="NCBI Taxonomy" id="13427"/>
    <lineage>
        <taxon>Eukaryota</taxon>
        <taxon>Viridiplantae</taxon>
        <taxon>Streptophyta</taxon>
        <taxon>Embryophyta</taxon>
        <taxon>Tracheophyta</taxon>
        <taxon>Spermatophyta</taxon>
        <taxon>Magnoliopsida</taxon>
        <taxon>eudicotyledons</taxon>
        <taxon>Gunneridae</taxon>
        <taxon>Pentapetalae</taxon>
        <taxon>asterids</taxon>
        <taxon>campanulids</taxon>
        <taxon>Asterales</taxon>
        <taxon>Asteraceae</taxon>
        <taxon>Cichorioideae</taxon>
        <taxon>Cichorieae</taxon>
        <taxon>Cichoriinae</taxon>
        <taxon>Cichorium</taxon>
    </lineage>
</organism>
<reference evidence="1 2" key="2">
    <citation type="journal article" date="2022" name="Mol. Ecol. Resour.">
        <title>The genomes of chicory, endive, great burdock and yacon provide insights into Asteraceae paleo-polyploidization history and plant inulin production.</title>
        <authorList>
            <person name="Fan W."/>
            <person name="Wang S."/>
            <person name="Wang H."/>
            <person name="Wang A."/>
            <person name="Jiang F."/>
            <person name="Liu H."/>
            <person name="Zhao H."/>
            <person name="Xu D."/>
            <person name="Zhang Y."/>
        </authorList>
    </citation>
    <scope>NUCLEOTIDE SEQUENCE [LARGE SCALE GENOMIC DNA]</scope>
    <source>
        <strain evidence="2">cv. Punajuju</strain>
        <tissue evidence="1">Leaves</tissue>
    </source>
</reference>
<evidence type="ECO:0000313" key="2">
    <source>
        <dbReference type="Proteomes" id="UP001055811"/>
    </source>
</evidence>
<evidence type="ECO:0000313" key="1">
    <source>
        <dbReference type="EMBL" id="KAI3781460.1"/>
    </source>
</evidence>
<comment type="caution">
    <text evidence="1">The sequence shown here is derived from an EMBL/GenBank/DDBJ whole genome shotgun (WGS) entry which is preliminary data.</text>
</comment>
<sequence>MGTKAILDEVEVVKKRFGDEQSTLLDRFERLSFEVQLNQAILGRSLSEPRAPRYQRPPLPLPPPLESKVSQGRRHQHHHRGLRFQKVLKKLFRPIFGSRKEERKESIHIDLKTYTCIVTELEMGMESLQNRAE</sequence>
<accession>A0ACB9GEJ2</accession>
<dbReference type="EMBL" id="CM042010">
    <property type="protein sequence ID" value="KAI3781460.1"/>
    <property type="molecule type" value="Genomic_DNA"/>
</dbReference>
<reference evidence="2" key="1">
    <citation type="journal article" date="2022" name="Mol. Ecol. Resour.">
        <title>The genomes of chicory, endive, great burdock and yacon provide insights into Asteraceae palaeo-polyploidization history and plant inulin production.</title>
        <authorList>
            <person name="Fan W."/>
            <person name="Wang S."/>
            <person name="Wang H."/>
            <person name="Wang A."/>
            <person name="Jiang F."/>
            <person name="Liu H."/>
            <person name="Zhao H."/>
            <person name="Xu D."/>
            <person name="Zhang Y."/>
        </authorList>
    </citation>
    <scope>NUCLEOTIDE SEQUENCE [LARGE SCALE GENOMIC DNA]</scope>
    <source>
        <strain evidence="2">cv. Punajuju</strain>
    </source>
</reference>
<gene>
    <name evidence="1" type="ORF">L2E82_11475</name>
</gene>
<proteinExistence type="predicted"/>
<protein>
    <submittedName>
        <fullName evidence="1">Uncharacterized protein</fullName>
    </submittedName>
</protein>
<keyword evidence="2" id="KW-1185">Reference proteome</keyword>